<evidence type="ECO:0000313" key="3">
    <source>
        <dbReference type="Proteomes" id="UP001232493"/>
    </source>
</evidence>
<evidence type="ECO:0000313" key="2">
    <source>
        <dbReference type="EMBL" id="WGS64837.1"/>
    </source>
</evidence>
<reference evidence="2 3" key="1">
    <citation type="submission" date="2021-02" db="EMBL/GenBank/DDBJ databases">
        <title>Characterization of Marinitoga sp. nov. str. BP5-C20A.</title>
        <authorList>
            <person name="Erauso G."/>
            <person name="Postec A."/>
        </authorList>
    </citation>
    <scope>NUCLEOTIDE SEQUENCE [LARGE SCALE GENOMIC DNA]</scope>
    <source>
        <strain evidence="2 3">BP5-C20A</strain>
    </source>
</reference>
<name>A0ABY8PQC5_9BACT</name>
<organism evidence="2 3">
    <name type="scientific">Marinitoga aeolica</name>
    <dbReference type="NCBI Taxonomy" id="2809031"/>
    <lineage>
        <taxon>Bacteria</taxon>
        <taxon>Thermotogati</taxon>
        <taxon>Thermotogota</taxon>
        <taxon>Thermotogae</taxon>
        <taxon>Petrotogales</taxon>
        <taxon>Petrotogaceae</taxon>
        <taxon>Marinitoga</taxon>
    </lineage>
</organism>
<sequence length="195" mass="22488">MDYIGIVFNYIKKLEYDHTHDIGHILRVTKTSELIAIKENADVEVVVLSALLHDIARPDELKGIIKDHALEGAVRAEAYLKSINYSKYKDVSYCIKTHRFSNNIIPKTLEAKILQDADKLDALGYIGISRVFMHRNGGNLDERIKHFYEKILKLKDLMYTDTAKKLANEKAKIVESFVNGLEKELYYEVYHGKEK</sequence>
<dbReference type="Proteomes" id="UP001232493">
    <property type="component" value="Chromosome"/>
</dbReference>
<dbReference type="InterPro" id="IPR006674">
    <property type="entry name" value="HD_domain"/>
</dbReference>
<protein>
    <submittedName>
        <fullName evidence="2">HD domain-containing protein</fullName>
    </submittedName>
</protein>
<feature type="domain" description="HD" evidence="1">
    <location>
        <begin position="21"/>
        <end position="123"/>
    </location>
</feature>
<dbReference type="Gene3D" id="1.10.3210.50">
    <property type="match status" value="1"/>
</dbReference>
<dbReference type="InterPro" id="IPR006675">
    <property type="entry name" value="HDIG_dom"/>
</dbReference>
<dbReference type="SMART" id="SM00471">
    <property type="entry name" value="HDc"/>
    <property type="match status" value="1"/>
</dbReference>
<dbReference type="Pfam" id="PF01966">
    <property type="entry name" value="HD"/>
    <property type="match status" value="1"/>
</dbReference>
<accession>A0ABY8PQC5</accession>
<dbReference type="PANTHER" id="PTHR33594">
    <property type="entry name" value="SUPERFAMILY HYDROLASE, PUTATIVE (AFU_ORTHOLOGUE AFUA_1G03035)-RELATED"/>
    <property type="match status" value="1"/>
</dbReference>
<dbReference type="EMBL" id="CP069362">
    <property type="protein sequence ID" value="WGS64837.1"/>
    <property type="molecule type" value="Genomic_DNA"/>
</dbReference>
<dbReference type="InterPro" id="IPR003607">
    <property type="entry name" value="HD/PDEase_dom"/>
</dbReference>
<keyword evidence="3" id="KW-1185">Reference proteome</keyword>
<evidence type="ECO:0000259" key="1">
    <source>
        <dbReference type="PROSITE" id="PS51831"/>
    </source>
</evidence>
<dbReference type="PROSITE" id="PS51831">
    <property type="entry name" value="HD"/>
    <property type="match status" value="1"/>
</dbReference>
<dbReference type="NCBIfam" id="TIGR00277">
    <property type="entry name" value="HDIG"/>
    <property type="match status" value="1"/>
</dbReference>
<dbReference type="RefSeq" id="WP_280998791.1">
    <property type="nucleotide sequence ID" value="NZ_CP069362.1"/>
</dbReference>
<dbReference type="SUPFAM" id="SSF109604">
    <property type="entry name" value="HD-domain/PDEase-like"/>
    <property type="match status" value="1"/>
</dbReference>
<proteinExistence type="predicted"/>
<dbReference type="CDD" id="cd00077">
    <property type="entry name" value="HDc"/>
    <property type="match status" value="1"/>
</dbReference>
<dbReference type="PANTHER" id="PTHR33594:SF1">
    <property type="entry name" value="HD_PDEASE DOMAIN-CONTAINING PROTEIN"/>
    <property type="match status" value="1"/>
</dbReference>
<gene>
    <name evidence="2" type="ORF">JRV97_10850</name>
</gene>